<sequence length="568" mass="66460">MDKTFIVLTVLSLIIHAYFSEGQSDPFNRRSPYNCTINRIIQGQWVEVPVWRVKPIMLEVMTSSLPLIFRMLHLVFIVSDFLSVLPTFWKKRETGCVSLETGDKTIIKKKTYTPVNCRSSIEGVFQFTYQLRWAFTGDCSHNEQQIHSCQNVGSQFLISNQKFNVTYRKCEGMDWTSNSVVEFACLESRRDEKFRCFLKNRDDDYYLGMSITPECNTIKTIERAPVRLKLTPVRSQLVEPTCHLPENFTGEWINTANVDADVIINSTHIIERWHPDDSRYRKVIYVCKEQRDDSRYMMGRLTIDGCQIDYQCIDFVPRHHNIIRFRMGEAGIKNDFHTICSWVKFKTEAEWKYNLMLKKDPVPIRCPVAGAFNFTQTGDFLFETRFIGGITKAPRPDVWNRPGQFSCKQNISRLTVCDTDHKEISIDETYCWSTDHLGRPIDIYSVPDYRLQCIGYWKENLKSYLITYDQLDAFTNYRCWVYQRADLNKMLMSMSVGPYCDLGQDVDSKDWRNGAAVSLVMDENEREFDRCPMYFNDGSEPWTVEENYVRVFNFDDTGKGPEFSISPQ</sequence>
<protein>
    <submittedName>
        <fullName evidence="3">(salmon louse) hypothetical protein</fullName>
    </submittedName>
</protein>
<dbReference type="AlphaFoldDB" id="A0A7R8H721"/>
<dbReference type="OrthoDB" id="9982946at2759"/>
<dbReference type="PANTHER" id="PTHR22255">
    <property type="entry name" value="LP06548P"/>
    <property type="match status" value="1"/>
</dbReference>
<gene>
    <name evidence="3" type="ORF">LSAA_7716</name>
</gene>
<accession>A0A7R8H721</accession>
<dbReference type="InterPro" id="IPR055471">
    <property type="entry name" value="DUF7043"/>
</dbReference>
<dbReference type="EMBL" id="HG994582">
    <property type="protein sequence ID" value="CAF2893741.1"/>
    <property type="molecule type" value="Genomic_DNA"/>
</dbReference>
<dbReference type="Proteomes" id="UP000675881">
    <property type="component" value="Chromosome 3"/>
</dbReference>
<evidence type="ECO:0000259" key="2">
    <source>
        <dbReference type="Pfam" id="PF23070"/>
    </source>
</evidence>
<evidence type="ECO:0000259" key="1">
    <source>
        <dbReference type="Pfam" id="PF23069"/>
    </source>
</evidence>
<evidence type="ECO:0000313" key="4">
    <source>
        <dbReference type="Proteomes" id="UP000675881"/>
    </source>
</evidence>
<dbReference type="PANTHER" id="PTHR22255:SF1">
    <property type="entry name" value="LD32918P"/>
    <property type="match status" value="1"/>
</dbReference>
<feature type="domain" description="DUF7042" evidence="1">
    <location>
        <begin position="363"/>
        <end position="505"/>
    </location>
</feature>
<proteinExistence type="predicted"/>
<reference evidence="3" key="1">
    <citation type="submission" date="2021-02" db="EMBL/GenBank/DDBJ databases">
        <authorList>
            <person name="Bekaert M."/>
        </authorList>
    </citation>
    <scope>NUCLEOTIDE SEQUENCE</scope>
    <source>
        <strain evidence="3">IoA-00</strain>
    </source>
</reference>
<name>A0A7R8H721_LEPSM</name>
<dbReference type="Pfam" id="PF23069">
    <property type="entry name" value="DUF7042"/>
    <property type="match status" value="2"/>
</dbReference>
<feature type="domain" description="DUF7042" evidence="1">
    <location>
        <begin position="116"/>
        <end position="231"/>
    </location>
</feature>
<feature type="domain" description="DUF7043" evidence="2">
    <location>
        <begin position="239"/>
        <end position="351"/>
    </location>
</feature>
<organism evidence="3 4">
    <name type="scientific">Lepeophtheirus salmonis</name>
    <name type="common">Salmon louse</name>
    <name type="synonym">Caligus salmonis</name>
    <dbReference type="NCBI Taxonomy" id="72036"/>
    <lineage>
        <taxon>Eukaryota</taxon>
        <taxon>Metazoa</taxon>
        <taxon>Ecdysozoa</taxon>
        <taxon>Arthropoda</taxon>
        <taxon>Crustacea</taxon>
        <taxon>Multicrustacea</taxon>
        <taxon>Hexanauplia</taxon>
        <taxon>Copepoda</taxon>
        <taxon>Siphonostomatoida</taxon>
        <taxon>Caligidae</taxon>
        <taxon>Lepeophtheirus</taxon>
    </lineage>
</organism>
<evidence type="ECO:0000313" key="3">
    <source>
        <dbReference type="EMBL" id="CAF2893741.1"/>
    </source>
</evidence>
<keyword evidence="4" id="KW-1185">Reference proteome</keyword>
<dbReference type="GO" id="GO:0042060">
    <property type="term" value="P:wound healing"/>
    <property type="evidence" value="ECO:0007669"/>
    <property type="project" value="TreeGrafter"/>
</dbReference>
<dbReference type="Pfam" id="PF23070">
    <property type="entry name" value="DUF7043"/>
    <property type="match status" value="1"/>
</dbReference>
<dbReference type="InterPro" id="IPR055470">
    <property type="entry name" value="DUF7042"/>
</dbReference>